<dbReference type="AlphaFoldDB" id="A0A0C2WRK5"/>
<evidence type="ECO:0000256" key="1">
    <source>
        <dbReference type="SAM" id="MobiDB-lite"/>
    </source>
</evidence>
<dbReference type="InParanoid" id="A0A0C2WRK5"/>
<evidence type="ECO:0000256" key="2">
    <source>
        <dbReference type="SAM" id="Phobius"/>
    </source>
</evidence>
<feature type="region of interest" description="Disordered" evidence="1">
    <location>
        <begin position="1"/>
        <end position="51"/>
    </location>
</feature>
<dbReference type="EMBL" id="KN818250">
    <property type="protein sequence ID" value="KIL64302.1"/>
    <property type="molecule type" value="Genomic_DNA"/>
</dbReference>
<feature type="transmembrane region" description="Helical" evidence="2">
    <location>
        <begin position="199"/>
        <end position="222"/>
    </location>
</feature>
<accession>A0A0C2WRK5</accession>
<evidence type="ECO:0000313" key="3">
    <source>
        <dbReference type="EMBL" id="KIL64302.1"/>
    </source>
</evidence>
<keyword evidence="2" id="KW-1133">Transmembrane helix</keyword>
<feature type="compositionally biased region" description="Low complexity" evidence="1">
    <location>
        <begin position="125"/>
        <end position="138"/>
    </location>
</feature>
<proteinExistence type="predicted"/>
<keyword evidence="4" id="KW-1185">Reference proteome</keyword>
<gene>
    <name evidence="3" type="ORF">M378DRAFT_11519</name>
</gene>
<name>A0A0C2WRK5_AMAMK</name>
<keyword evidence="2" id="KW-0472">Membrane</keyword>
<dbReference type="Proteomes" id="UP000054549">
    <property type="component" value="Unassembled WGS sequence"/>
</dbReference>
<feature type="compositionally biased region" description="Polar residues" evidence="1">
    <location>
        <begin position="7"/>
        <end position="18"/>
    </location>
</feature>
<feature type="region of interest" description="Disordered" evidence="1">
    <location>
        <begin position="116"/>
        <end position="138"/>
    </location>
</feature>
<dbReference type="HOGENOM" id="CLU_1133328_0_0_1"/>
<protein>
    <submittedName>
        <fullName evidence="3">Uncharacterized protein</fullName>
    </submittedName>
</protein>
<sequence length="230" mass="25474">MEPGYTQVPNLVDNQVESNSERHRSSPHSQESSRLLSEVDQLPLRPPPRSYIPSPLCSTAFSFPNMVEPDSSPSGLSSKGHDDDLLASPHSGHQRVVSGGPRVLLRLPDENGVLSSREKRNVQFASTSTRNSSASSSGGSLLFPCDHSRYPLEKSRKLEGFAAYDYDLYEDKEPDPDDWLYDPDSSFPSKPFALSRRGIANIGFLAVLIITIFFVFVGLPIYTTTVRGWE</sequence>
<organism evidence="3 4">
    <name type="scientific">Amanita muscaria (strain Koide BX008)</name>
    <dbReference type="NCBI Taxonomy" id="946122"/>
    <lineage>
        <taxon>Eukaryota</taxon>
        <taxon>Fungi</taxon>
        <taxon>Dikarya</taxon>
        <taxon>Basidiomycota</taxon>
        <taxon>Agaricomycotina</taxon>
        <taxon>Agaricomycetes</taxon>
        <taxon>Agaricomycetidae</taxon>
        <taxon>Agaricales</taxon>
        <taxon>Pluteineae</taxon>
        <taxon>Amanitaceae</taxon>
        <taxon>Amanita</taxon>
    </lineage>
</organism>
<reference evidence="3 4" key="1">
    <citation type="submission" date="2014-04" db="EMBL/GenBank/DDBJ databases">
        <title>Evolutionary Origins and Diversification of the Mycorrhizal Mutualists.</title>
        <authorList>
            <consortium name="DOE Joint Genome Institute"/>
            <consortium name="Mycorrhizal Genomics Consortium"/>
            <person name="Kohler A."/>
            <person name="Kuo A."/>
            <person name="Nagy L.G."/>
            <person name="Floudas D."/>
            <person name="Copeland A."/>
            <person name="Barry K.W."/>
            <person name="Cichocki N."/>
            <person name="Veneault-Fourrey C."/>
            <person name="LaButti K."/>
            <person name="Lindquist E.A."/>
            <person name="Lipzen A."/>
            <person name="Lundell T."/>
            <person name="Morin E."/>
            <person name="Murat C."/>
            <person name="Riley R."/>
            <person name="Ohm R."/>
            <person name="Sun H."/>
            <person name="Tunlid A."/>
            <person name="Henrissat B."/>
            <person name="Grigoriev I.V."/>
            <person name="Hibbett D.S."/>
            <person name="Martin F."/>
        </authorList>
    </citation>
    <scope>NUCLEOTIDE SEQUENCE [LARGE SCALE GENOMIC DNA]</scope>
    <source>
        <strain evidence="3 4">Koide BX008</strain>
    </source>
</reference>
<keyword evidence="2" id="KW-0812">Transmembrane</keyword>
<feature type="region of interest" description="Disordered" evidence="1">
    <location>
        <begin position="63"/>
        <end position="101"/>
    </location>
</feature>
<evidence type="ECO:0000313" key="4">
    <source>
        <dbReference type="Proteomes" id="UP000054549"/>
    </source>
</evidence>